<dbReference type="InterPro" id="IPR023214">
    <property type="entry name" value="HAD_sf"/>
</dbReference>
<dbReference type="PANTHER" id="PTHR43316">
    <property type="entry name" value="HYDROLASE, HALOACID DELAHOGENASE-RELATED"/>
    <property type="match status" value="1"/>
</dbReference>
<keyword evidence="1 2" id="KW-0378">Hydrolase</keyword>
<keyword evidence="3" id="KW-1185">Reference proteome</keyword>
<evidence type="ECO:0000313" key="3">
    <source>
        <dbReference type="Proteomes" id="UP000092713"/>
    </source>
</evidence>
<dbReference type="SFLD" id="SFLDS00003">
    <property type="entry name" value="Haloacid_Dehalogenase"/>
    <property type="match status" value="1"/>
</dbReference>
<dbReference type="Pfam" id="PF00702">
    <property type="entry name" value="Hydrolase"/>
    <property type="match status" value="1"/>
</dbReference>
<dbReference type="NCBIfam" id="TIGR01509">
    <property type="entry name" value="HAD-SF-IA-v3"/>
    <property type="match status" value="1"/>
</dbReference>
<dbReference type="SFLD" id="SFLDG01129">
    <property type="entry name" value="C1.5:_HAD__Beta-PGM__Phosphata"/>
    <property type="match status" value="1"/>
</dbReference>
<sequence length="241" mass="26277">MSHTAANTAVPPKAILFDLDDTLWPIAPVIAAAETLLHDWLSTHAPRVARQFSIEALRRHRLDLLNEQPHYHGNLIELRRAGLLTAFAEAGEDPALVDEAVRQFLTARNRVTPYDGVLPGLAWMQQRLLVGSISNGNADLEIIGLAQHFKVSIAASEFGAAKPDTSIFLAGCEALGVAPHEAVYVGDDLYFDVTGAQDAGMRAVWMNRRGSDAHLAAGVRPDAICANFDELLLWLRAQLED</sequence>
<reference evidence="2 3" key="1">
    <citation type="submission" date="2016-04" db="EMBL/GenBank/DDBJ databases">
        <title>Draft genome sequence of Janthinobacterium psychrotolerans sp. nov., isolated from freshwater sediments in Denmark.</title>
        <authorList>
            <person name="Gong X."/>
            <person name="Skrivergaard S."/>
            <person name="Korsgaard B.S."/>
            <person name="Schreiber L."/>
            <person name="Marshall I.P."/>
            <person name="Finster K."/>
            <person name="Schramm A."/>
        </authorList>
    </citation>
    <scope>NUCLEOTIDE SEQUENCE [LARGE SCALE GENOMIC DNA]</scope>
    <source>
        <strain evidence="2 3">S3-2</strain>
    </source>
</reference>
<dbReference type="NCBIfam" id="TIGR01549">
    <property type="entry name" value="HAD-SF-IA-v1"/>
    <property type="match status" value="1"/>
</dbReference>
<protein>
    <submittedName>
        <fullName evidence="2">Putative hydrolase of the HAD superfamily</fullName>
    </submittedName>
</protein>
<dbReference type="Proteomes" id="UP000092713">
    <property type="component" value="Unassembled WGS sequence"/>
</dbReference>
<evidence type="ECO:0000256" key="1">
    <source>
        <dbReference type="ARBA" id="ARBA00022801"/>
    </source>
</evidence>
<dbReference type="RefSeq" id="WP_065307133.1">
    <property type="nucleotide sequence ID" value="NZ_LOCQ01000048.1"/>
</dbReference>
<dbReference type="SUPFAM" id="SSF56784">
    <property type="entry name" value="HAD-like"/>
    <property type="match status" value="1"/>
</dbReference>
<accession>A0A1A7C657</accession>
<comment type="caution">
    <text evidence="2">The sequence shown here is derived from an EMBL/GenBank/DDBJ whole genome shotgun (WGS) entry which is preliminary data.</text>
</comment>
<dbReference type="STRING" id="1747903.ASR47_10159"/>
<dbReference type="Gene3D" id="3.40.50.1000">
    <property type="entry name" value="HAD superfamily/HAD-like"/>
    <property type="match status" value="1"/>
</dbReference>
<name>A0A1A7C657_9BURK</name>
<gene>
    <name evidence="2" type="ORF">ASR47_10159</name>
</gene>
<dbReference type="InterPro" id="IPR006439">
    <property type="entry name" value="HAD-SF_hydro_IA"/>
</dbReference>
<proteinExistence type="predicted"/>
<organism evidence="2 3">
    <name type="scientific">Janthinobacterium psychrotolerans</name>
    <dbReference type="NCBI Taxonomy" id="1747903"/>
    <lineage>
        <taxon>Bacteria</taxon>
        <taxon>Pseudomonadati</taxon>
        <taxon>Pseudomonadota</taxon>
        <taxon>Betaproteobacteria</taxon>
        <taxon>Burkholderiales</taxon>
        <taxon>Oxalobacteraceae</taxon>
        <taxon>Janthinobacterium</taxon>
    </lineage>
</organism>
<dbReference type="GO" id="GO:0016787">
    <property type="term" value="F:hydrolase activity"/>
    <property type="evidence" value="ECO:0007669"/>
    <property type="project" value="UniProtKB-KW"/>
</dbReference>
<dbReference type="AlphaFoldDB" id="A0A1A7C657"/>
<dbReference type="InterPro" id="IPR051540">
    <property type="entry name" value="S-2-haloacid_dehalogenase"/>
</dbReference>
<dbReference type="InterPro" id="IPR036412">
    <property type="entry name" value="HAD-like_sf"/>
</dbReference>
<dbReference type="PATRIC" id="fig|1747903.4.peg.3880"/>
<evidence type="ECO:0000313" key="2">
    <source>
        <dbReference type="EMBL" id="OBV40250.1"/>
    </source>
</evidence>
<dbReference type="EMBL" id="LOCQ01000048">
    <property type="protein sequence ID" value="OBV40250.1"/>
    <property type="molecule type" value="Genomic_DNA"/>
</dbReference>
<dbReference type="PANTHER" id="PTHR43316:SF3">
    <property type="entry name" value="HALOACID DEHALOGENASE, TYPE II (AFU_ORTHOLOGUE AFUA_2G07750)-RELATED"/>
    <property type="match status" value="1"/>
</dbReference>
<dbReference type="Gene3D" id="1.20.120.1600">
    <property type="match status" value="1"/>
</dbReference>
<dbReference type="PRINTS" id="PR00413">
    <property type="entry name" value="HADHALOGNASE"/>
</dbReference>